<sequence>MSHVTAASSNYSIAYLGKLVSGQIQCLNVVPTVTMLGIMKVCLTSATRVHALLKKKKDALTG</sequence>
<dbReference type="AlphaFoldDB" id="A0AAW0L0U5"/>
<evidence type="ECO:0000313" key="1">
    <source>
        <dbReference type="EMBL" id="KAK7827289.1"/>
    </source>
</evidence>
<name>A0AAW0L0U5_QUESU</name>
<evidence type="ECO:0000313" key="3">
    <source>
        <dbReference type="Proteomes" id="UP000237347"/>
    </source>
</evidence>
<accession>A0AAW0L0U5</accession>
<dbReference type="EMBL" id="PKMF04000181">
    <property type="protein sequence ID" value="KAK7844707.1"/>
    <property type="molecule type" value="Genomic_DNA"/>
</dbReference>
<organism evidence="2 3">
    <name type="scientific">Quercus suber</name>
    <name type="common">Cork oak</name>
    <dbReference type="NCBI Taxonomy" id="58331"/>
    <lineage>
        <taxon>Eukaryota</taxon>
        <taxon>Viridiplantae</taxon>
        <taxon>Streptophyta</taxon>
        <taxon>Embryophyta</taxon>
        <taxon>Tracheophyta</taxon>
        <taxon>Spermatophyta</taxon>
        <taxon>Magnoliopsida</taxon>
        <taxon>eudicotyledons</taxon>
        <taxon>Gunneridae</taxon>
        <taxon>Pentapetalae</taxon>
        <taxon>rosids</taxon>
        <taxon>fabids</taxon>
        <taxon>Fagales</taxon>
        <taxon>Fagaceae</taxon>
        <taxon>Quercus</taxon>
    </lineage>
</organism>
<dbReference type="Gene3D" id="1.10.287.3240">
    <property type="match status" value="1"/>
</dbReference>
<reference evidence="2" key="3">
    <citation type="submission" date="2023-07" db="EMBL/GenBank/DDBJ databases">
        <title>An improved reference 1 genome and first organelle genomes of Quercus suber.</title>
        <authorList>
            <consortium name="Genosuber Consortium"/>
            <person name="Usie A."/>
            <person name="Serra O."/>
            <person name="Barros P."/>
        </authorList>
    </citation>
    <scope>NUCLEOTIDE SEQUENCE</scope>
    <source>
        <strain evidence="2">HL8</strain>
        <tissue evidence="2">Leaves</tissue>
    </source>
</reference>
<dbReference type="EMBL" id="PKMF04000524">
    <property type="protein sequence ID" value="KAK7827289.1"/>
    <property type="molecule type" value="Genomic_DNA"/>
</dbReference>
<dbReference type="Proteomes" id="UP000237347">
    <property type="component" value="Unassembled WGS sequence"/>
</dbReference>
<comment type="caution">
    <text evidence="2">The sequence shown here is derived from an EMBL/GenBank/DDBJ whole genome shotgun (WGS) entry which is preliminary data.</text>
</comment>
<proteinExistence type="predicted"/>
<reference evidence="2 3" key="2">
    <citation type="journal article" date="2018" name="Sci. Data">
        <title>The draft genome sequence of cork oak.</title>
        <authorList>
            <person name="Ramos A.M."/>
            <person name="Usie A."/>
            <person name="Barbosa P."/>
            <person name="Barros P.M."/>
            <person name="Capote T."/>
            <person name="Chaves I."/>
            <person name="Simoes F."/>
            <person name="Abreu I."/>
            <person name="Carrasquinho I."/>
            <person name="Faro C."/>
            <person name="Guimaraes J.B."/>
            <person name="Mendonca D."/>
            <person name="Nobrega F."/>
            <person name="Rodrigues L."/>
            <person name="Saibo N.J.M."/>
            <person name="Varela M.C."/>
            <person name="Egas C."/>
            <person name="Matos J."/>
            <person name="Miguel C.M."/>
            <person name="Oliveira M.M."/>
            <person name="Ricardo C.P."/>
            <person name="Goncalves S."/>
        </authorList>
    </citation>
    <scope>NUCLEOTIDE SEQUENCE [LARGE SCALE GENOMIC DNA]</scope>
    <source>
        <strain evidence="3">cv. HL8</strain>
        <strain evidence="2">HL8</strain>
    </source>
</reference>
<protein>
    <submittedName>
        <fullName evidence="2">V-type proton atpase subunit d</fullName>
    </submittedName>
</protein>
<gene>
    <name evidence="2" type="primary">VHA-D_0</name>
    <name evidence="1" type="synonym">VHA-D_3</name>
    <name evidence="2" type="ORF">CFP56_010602</name>
    <name evidence="1" type="ORF">CFP56_031235</name>
</gene>
<keyword evidence="3" id="KW-1185">Reference proteome</keyword>
<evidence type="ECO:0000313" key="2">
    <source>
        <dbReference type="EMBL" id="KAK7844707.1"/>
    </source>
</evidence>
<reference evidence="2" key="1">
    <citation type="submission" date="2017-12" db="EMBL/GenBank/DDBJ databases">
        <authorList>
            <person name="Barbosa P."/>
            <person name="Usie A."/>
            <person name="Ramos A.M."/>
        </authorList>
    </citation>
    <scope>NUCLEOTIDE SEQUENCE</scope>
    <source>
        <strain evidence="2">HL8</strain>
        <tissue evidence="2">Leaves</tissue>
    </source>
</reference>